<reference evidence="6" key="1">
    <citation type="submission" date="2022-08" db="EMBL/GenBank/DDBJ databases">
        <title>Polycladomyces zharkentsis sp. nov., a novel thermophilic CMC and starch-degrading bacterium isolated from a geothermal spring in Kazakhstan.</title>
        <authorList>
            <person name="Mashzhan A."/>
            <person name="Kistaubaeva A."/>
            <person name="Javier-Lopez R."/>
            <person name="Birkeland N.-K."/>
        </authorList>
    </citation>
    <scope>NUCLEOTIDE SEQUENCE</scope>
    <source>
        <strain evidence="6">KSR 13</strain>
    </source>
</reference>
<sequence length="307" mass="34901">MELRHLKTFKVVADMGGFTRAAEALGYAQSTITSHIQALERELGRPLFDRLGKRVVLTSAGERLYEYVAQILRLSQAAESAVTDDSQPAGKFMIGAPESLTVYRLPAILREYKERYPDVQIVLVPSQCWEMSPKLRAGELDVAFLLAPPAEEPDLHVETLLAEPMALIASPQHPLKDRECVHPEDLIHETLLKTEKGCSYRHCFEHDMKSVHPAHEIEFWNIEAIKQCVMVGLGIAYLPRVTVETELNEGKLIALPWYQDQPVVLTQMAYHKNKWLSPALRAFVDVVRRHAKQWRERTSTNHPLPVQ</sequence>
<evidence type="ECO:0000259" key="5">
    <source>
        <dbReference type="PROSITE" id="PS50931"/>
    </source>
</evidence>
<proteinExistence type="inferred from homology"/>
<evidence type="ECO:0000313" key="6">
    <source>
        <dbReference type="EMBL" id="MDN4593123.1"/>
    </source>
</evidence>
<keyword evidence="3" id="KW-0238">DNA-binding</keyword>
<dbReference type="InterPro" id="IPR036390">
    <property type="entry name" value="WH_DNA-bd_sf"/>
</dbReference>
<dbReference type="EMBL" id="JANRHH010000019">
    <property type="protein sequence ID" value="MDN4593123.1"/>
    <property type="molecule type" value="Genomic_DNA"/>
</dbReference>
<dbReference type="Gene3D" id="3.40.190.290">
    <property type="match status" value="1"/>
</dbReference>
<evidence type="ECO:0000256" key="3">
    <source>
        <dbReference type="ARBA" id="ARBA00023125"/>
    </source>
</evidence>
<evidence type="ECO:0000256" key="2">
    <source>
        <dbReference type="ARBA" id="ARBA00023015"/>
    </source>
</evidence>
<comment type="caution">
    <text evidence="6">The sequence shown here is derived from an EMBL/GenBank/DDBJ whole genome shotgun (WGS) entry which is preliminary data.</text>
</comment>
<dbReference type="RefSeq" id="WP_301237833.1">
    <property type="nucleotide sequence ID" value="NZ_JANRHH010000019.1"/>
</dbReference>
<organism evidence="6 7">
    <name type="scientific">Polycladomyces subterraneus</name>
    <dbReference type="NCBI Taxonomy" id="1016997"/>
    <lineage>
        <taxon>Bacteria</taxon>
        <taxon>Bacillati</taxon>
        <taxon>Bacillota</taxon>
        <taxon>Bacilli</taxon>
        <taxon>Bacillales</taxon>
        <taxon>Thermoactinomycetaceae</taxon>
        <taxon>Polycladomyces</taxon>
    </lineage>
</organism>
<comment type="similarity">
    <text evidence="1">Belongs to the LysR transcriptional regulatory family.</text>
</comment>
<dbReference type="Proteomes" id="UP001174196">
    <property type="component" value="Unassembled WGS sequence"/>
</dbReference>
<dbReference type="CDD" id="cd05466">
    <property type="entry name" value="PBP2_LTTR_substrate"/>
    <property type="match status" value="1"/>
</dbReference>
<accession>A0ABT8IK21</accession>
<dbReference type="InterPro" id="IPR036388">
    <property type="entry name" value="WH-like_DNA-bd_sf"/>
</dbReference>
<protein>
    <submittedName>
        <fullName evidence="6">LysR family transcriptional regulator</fullName>
    </submittedName>
</protein>
<dbReference type="InterPro" id="IPR005119">
    <property type="entry name" value="LysR_subst-bd"/>
</dbReference>
<dbReference type="Pfam" id="PF03466">
    <property type="entry name" value="LysR_substrate"/>
    <property type="match status" value="1"/>
</dbReference>
<keyword evidence="2" id="KW-0805">Transcription regulation</keyword>
<dbReference type="SUPFAM" id="SSF46785">
    <property type="entry name" value="Winged helix' DNA-binding domain"/>
    <property type="match status" value="1"/>
</dbReference>
<name>A0ABT8IK21_9BACL</name>
<dbReference type="PANTHER" id="PTHR30126:SF100">
    <property type="entry name" value="LYSR-FAMILY TRANSCRIPTIONAL REGULATOR"/>
    <property type="match status" value="1"/>
</dbReference>
<dbReference type="PRINTS" id="PR00039">
    <property type="entry name" value="HTHLYSR"/>
</dbReference>
<dbReference type="PROSITE" id="PS50931">
    <property type="entry name" value="HTH_LYSR"/>
    <property type="match status" value="1"/>
</dbReference>
<dbReference type="PANTHER" id="PTHR30126">
    <property type="entry name" value="HTH-TYPE TRANSCRIPTIONAL REGULATOR"/>
    <property type="match status" value="1"/>
</dbReference>
<dbReference type="Pfam" id="PF00126">
    <property type="entry name" value="HTH_1"/>
    <property type="match status" value="1"/>
</dbReference>
<evidence type="ECO:0000313" key="7">
    <source>
        <dbReference type="Proteomes" id="UP001174196"/>
    </source>
</evidence>
<feature type="domain" description="HTH lysR-type" evidence="5">
    <location>
        <begin position="1"/>
        <end position="58"/>
    </location>
</feature>
<dbReference type="Gene3D" id="1.10.10.10">
    <property type="entry name" value="Winged helix-like DNA-binding domain superfamily/Winged helix DNA-binding domain"/>
    <property type="match status" value="1"/>
</dbReference>
<keyword evidence="7" id="KW-1185">Reference proteome</keyword>
<keyword evidence="4" id="KW-0804">Transcription</keyword>
<evidence type="ECO:0000256" key="4">
    <source>
        <dbReference type="ARBA" id="ARBA00023163"/>
    </source>
</evidence>
<evidence type="ECO:0000256" key="1">
    <source>
        <dbReference type="ARBA" id="ARBA00009437"/>
    </source>
</evidence>
<gene>
    <name evidence="6" type="ORF">NWF35_04270</name>
</gene>
<dbReference type="InterPro" id="IPR000847">
    <property type="entry name" value="LysR_HTH_N"/>
</dbReference>
<dbReference type="SUPFAM" id="SSF53850">
    <property type="entry name" value="Periplasmic binding protein-like II"/>
    <property type="match status" value="1"/>
</dbReference>